<dbReference type="InterPro" id="IPR052512">
    <property type="entry name" value="4CMD/NDH-1_regulator"/>
</dbReference>
<dbReference type="Gene3D" id="3.40.50.1820">
    <property type="entry name" value="alpha/beta hydrolase"/>
    <property type="match status" value="1"/>
</dbReference>
<dbReference type="RefSeq" id="WP_235026575.1">
    <property type="nucleotide sequence ID" value="NZ_CP015449.1"/>
</dbReference>
<dbReference type="EMBL" id="CP015449">
    <property type="protein sequence ID" value="AWH91210.1"/>
    <property type="molecule type" value="Genomic_DNA"/>
</dbReference>
<dbReference type="Proteomes" id="UP000244928">
    <property type="component" value="Chromosome"/>
</dbReference>
<gene>
    <name evidence="2" type="ORF">A6035_02410</name>
</gene>
<evidence type="ECO:0000313" key="2">
    <source>
        <dbReference type="EMBL" id="AWH91210.1"/>
    </source>
</evidence>
<evidence type="ECO:0000313" key="3">
    <source>
        <dbReference type="Proteomes" id="UP000244928"/>
    </source>
</evidence>
<sequence>MVQYIDGVCAERGEPAGAFHYAGCGRSDVGPALLVRQPERVTAAVLCGVPAGDVDPVGIAAPVIAMAGVYDADVAIADVAALAHGAPDGRLVVLERVGGPAPLEAPELVAAELVRLAPTPGFATIAERTDAGMAVRRAVLGDAHVDRATAAATDLTREFQQFITDYAWGGIWTRPGLDRRARSMITLTALVARGHHEELAMHPRAARTNGLSPDEIRELLLQTAIYCGVPDANTAFRIAKQTLEG</sequence>
<dbReference type="NCBIfam" id="TIGR02425">
    <property type="entry name" value="decarb_PcaC"/>
    <property type="match status" value="1"/>
</dbReference>
<proteinExistence type="predicted"/>
<organism evidence="2 3">
    <name type="scientific">Dietzia lutea</name>
    <dbReference type="NCBI Taxonomy" id="546160"/>
    <lineage>
        <taxon>Bacteria</taxon>
        <taxon>Bacillati</taxon>
        <taxon>Actinomycetota</taxon>
        <taxon>Actinomycetes</taxon>
        <taxon>Mycobacteriales</taxon>
        <taxon>Dietziaceae</taxon>
        <taxon>Dietzia</taxon>
    </lineage>
</organism>
<accession>A0A2S1R4I2</accession>
<dbReference type="InterPro" id="IPR029058">
    <property type="entry name" value="AB_hydrolase_fold"/>
</dbReference>
<dbReference type="GO" id="GO:0051920">
    <property type="term" value="F:peroxiredoxin activity"/>
    <property type="evidence" value="ECO:0007669"/>
    <property type="project" value="InterPro"/>
</dbReference>
<dbReference type="KEGG" id="dlu:A6035_02410"/>
<dbReference type="PANTHER" id="PTHR33570:SF2">
    <property type="entry name" value="CARBOXYMUCONOLACTONE DECARBOXYLASE-LIKE DOMAIN-CONTAINING PROTEIN"/>
    <property type="match status" value="1"/>
</dbReference>
<dbReference type="Gene3D" id="1.20.1290.10">
    <property type="entry name" value="AhpD-like"/>
    <property type="match status" value="1"/>
</dbReference>
<dbReference type="PANTHER" id="PTHR33570">
    <property type="entry name" value="4-CARBOXYMUCONOLACTONE DECARBOXYLASE FAMILY PROTEIN"/>
    <property type="match status" value="1"/>
</dbReference>
<reference evidence="2 3" key="1">
    <citation type="submission" date="2016-04" db="EMBL/GenBank/DDBJ databases">
        <title>Complete genome sequence of Dietzia lutea YIM 80766T, a strain isolated from desert soil in Egypt.</title>
        <authorList>
            <person name="Zhao J."/>
            <person name="Hu B."/>
            <person name="Geng S."/>
            <person name="Nie Y."/>
            <person name="Tang Y."/>
        </authorList>
    </citation>
    <scope>NUCLEOTIDE SEQUENCE [LARGE SCALE GENOMIC DNA]</scope>
    <source>
        <strain evidence="2 3">YIM 80766</strain>
    </source>
</reference>
<keyword evidence="3" id="KW-1185">Reference proteome</keyword>
<dbReference type="SUPFAM" id="SSF69118">
    <property type="entry name" value="AhpD-like"/>
    <property type="match status" value="1"/>
</dbReference>
<dbReference type="Pfam" id="PF02627">
    <property type="entry name" value="CMD"/>
    <property type="match status" value="1"/>
</dbReference>
<dbReference type="AlphaFoldDB" id="A0A2S1R4I2"/>
<name>A0A2S1R4I2_9ACTN</name>
<dbReference type="InterPro" id="IPR003779">
    <property type="entry name" value="CMD-like"/>
</dbReference>
<protein>
    <recommendedName>
        <fullName evidence="1">Carboxymuconolactone decarboxylase-like domain-containing protein</fullName>
    </recommendedName>
</protein>
<dbReference type="InterPro" id="IPR012788">
    <property type="entry name" value="Decarb_PcaC"/>
</dbReference>
<dbReference type="InterPro" id="IPR029032">
    <property type="entry name" value="AhpD-like"/>
</dbReference>
<evidence type="ECO:0000259" key="1">
    <source>
        <dbReference type="Pfam" id="PF02627"/>
    </source>
</evidence>
<feature type="domain" description="Carboxymuconolactone decarboxylase-like" evidence="1">
    <location>
        <begin position="158"/>
        <end position="240"/>
    </location>
</feature>
<dbReference type="SUPFAM" id="SSF53474">
    <property type="entry name" value="alpha/beta-Hydrolases"/>
    <property type="match status" value="1"/>
</dbReference>